<accession>A0A318K8P5</accession>
<dbReference type="AlphaFoldDB" id="A0A318K8P5"/>
<evidence type="ECO:0000313" key="1">
    <source>
        <dbReference type="EMBL" id="PXX51048.1"/>
    </source>
</evidence>
<dbReference type="Proteomes" id="UP000248395">
    <property type="component" value="Unassembled WGS sequence"/>
</dbReference>
<dbReference type="OrthoDB" id="9182127at2"/>
<dbReference type="EMBL" id="QJKC01000001">
    <property type="protein sequence ID" value="PXX51048.1"/>
    <property type="molecule type" value="Genomic_DNA"/>
</dbReference>
<evidence type="ECO:0000313" key="2">
    <source>
        <dbReference type="Proteomes" id="UP000248395"/>
    </source>
</evidence>
<gene>
    <name evidence="1" type="ORF">DFR38_101105</name>
</gene>
<keyword evidence="2" id="KW-1185">Reference proteome</keyword>
<sequence length="88" mass="9475">MATRQASIKGLEVTETSGKTSFIHHADAVDLLTQKTAQLRALLKMTTGHEGDVFRAMSDDVQDTIMWIADNLADEVSLLSNVVTGGEA</sequence>
<name>A0A318K8P5_9NEIS</name>
<reference evidence="1 2" key="1">
    <citation type="submission" date="2018-05" db="EMBL/GenBank/DDBJ databases">
        <title>Genomic Encyclopedia of Type Strains, Phase IV (KMG-IV): sequencing the most valuable type-strain genomes for metagenomic binning, comparative biology and taxonomic classification.</title>
        <authorList>
            <person name="Goeker M."/>
        </authorList>
    </citation>
    <scope>NUCLEOTIDE SEQUENCE [LARGE SCALE GENOMIC DNA]</scope>
    <source>
        <strain evidence="1 2">DSM 25134</strain>
    </source>
</reference>
<proteinExistence type="predicted"/>
<dbReference type="RefSeq" id="WP_059285510.1">
    <property type="nucleotide sequence ID" value="NZ_LNQU01000029.1"/>
</dbReference>
<comment type="caution">
    <text evidence="1">The sequence shown here is derived from an EMBL/GenBank/DDBJ whole genome shotgun (WGS) entry which is preliminary data.</text>
</comment>
<protein>
    <submittedName>
        <fullName evidence="1">Uncharacterized protein</fullName>
    </submittedName>
</protein>
<organism evidence="1 2">
    <name type="scientific">Aquitalea magnusonii</name>
    <dbReference type="NCBI Taxonomy" id="332411"/>
    <lineage>
        <taxon>Bacteria</taxon>
        <taxon>Pseudomonadati</taxon>
        <taxon>Pseudomonadota</taxon>
        <taxon>Betaproteobacteria</taxon>
        <taxon>Neisseriales</taxon>
        <taxon>Chromobacteriaceae</taxon>
        <taxon>Aquitalea</taxon>
    </lineage>
</organism>